<comment type="caution">
    <text evidence="16">The sequence shown here is derived from an EMBL/GenBank/DDBJ whole genome shotgun (WGS) entry which is preliminary data.</text>
</comment>
<dbReference type="Proteomes" id="UP000481153">
    <property type="component" value="Unassembled WGS sequence"/>
</dbReference>
<feature type="compositionally biased region" description="Polar residues" evidence="14">
    <location>
        <begin position="20"/>
        <end position="32"/>
    </location>
</feature>
<evidence type="ECO:0000256" key="3">
    <source>
        <dbReference type="ARBA" id="ARBA00022741"/>
    </source>
</evidence>
<evidence type="ECO:0000256" key="12">
    <source>
        <dbReference type="RuleBase" id="RU000304"/>
    </source>
</evidence>
<dbReference type="PROSITE" id="PS50011">
    <property type="entry name" value="PROTEIN_KINASE_DOM"/>
    <property type="match status" value="1"/>
</dbReference>
<accession>A0A6G0WKN3</accession>
<keyword evidence="3 9" id="KW-0547">Nucleotide-binding</keyword>
<feature type="binding site" evidence="9">
    <location>
        <begin position="202"/>
        <end position="203"/>
    </location>
    <ligand>
        <name>ATP</name>
        <dbReference type="ChEBI" id="CHEBI:30616"/>
    </ligand>
</feature>
<name>A0A6G0WKN3_9STRA</name>
<evidence type="ECO:0000256" key="9">
    <source>
        <dbReference type="PIRSR" id="PIRSR630616-2"/>
    </source>
</evidence>
<proteinExistence type="inferred from homology"/>
<feature type="binding site" evidence="9 11">
    <location>
        <position position="104"/>
    </location>
    <ligand>
        <name>ATP</name>
        <dbReference type="ChEBI" id="CHEBI:30616"/>
    </ligand>
</feature>
<evidence type="ECO:0000313" key="16">
    <source>
        <dbReference type="EMBL" id="KAF0727808.1"/>
    </source>
</evidence>
<organism evidence="16 17">
    <name type="scientific">Aphanomyces euteiches</name>
    <dbReference type="NCBI Taxonomy" id="100861"/>
    <lineage>
        <taxon>Eukaryota</taxon>
        <taxon>Sar</taxon>
        <taxon>Stramenopiles</taxon>
        <taxon>Oomycota</taxon>
        <taxon>Saprolegniomycetes</taxon>
        <taxon>Saprolegniales</taxon>
        <taxon>Verrucalvaceae</taxon>
        <taxon>Aphanomyces</taxon>
    </lineage>
</organism>
<evidence type="ECO:0000256" key="14">
    <source>
        <dbReference type="SAM" id="MobiDB-lite"/>
    </source>
</evidence>
<dbReference type="SUPFAM" id="SSF56112">
    <property type="entry name" value="Protein kinase-like (PK-like)"/>
    <property type="match status" value="1"/>
</dbReference>
<feature type="cross-link" description="Glycyl lysine isopeptide (Lys-Gly) (interchain with G-Cter in SUMO2)" evidence="10">
    <location>
        <position position="200"/>
    </location>
</feature>
<dbReference type="OrthoDB" id="377346at2759"/>
<dbReference type="GO" id="GO:0004674">
    <property type="term" value="F:protein serine/threonine kinase activity"/>
    <property type="evidence" value="ECO:0007669"/>
    <property type="project" value="UniProtKB-KW"/>
</dbReference>
<dbReference type="PROSITE" id="PS00107">
    <property type="entry name" value="PROTEIN_KINASE_ATP"/>
    <property type="match status" value="1"/>
</dbReference>
<feature type="domain" description="Protein kinase" evidence="15">
    <location>
        <begin position="75"/>
        <end position="325"/>
    </location>
</feature>
<evidence type="ECO:0000256" key="8">
    <source>
        <dbReference type="PIRSR" id="PIRSR630616-1"/>
    </source>
</evidence>
<evidence type="ECO:0000256" key="6">
    <source>
        <dbReference type="ARBA" id="ARBA00047899"/>
    </source>
</evidence>
<feature type="compositionally biased region" description="Low complexity" evidence="14">
    <location>
        <begin position="33"/>
        <end position="45"/>
    </location>
</feature>
<evidence type="ECO:0000256" key="13">
    <source>
        <dbReference type="RuleBase" id="RU367134"/>
    </source>
</evidence>
<keyword evidence="4 13" id="KW-0418">Kinase</keyword>
<sequence length="339" mass="38905">MPHETAAHRAVYAETKDSTDMSMLSQSTNPGYTSSDMNSSFSTTSETDRRANAATAEQKQTPARNDERVWKLTDFEIGRPLGRGKFGNVYLAREKKSKYVVALKVLQKSQLRKANIENQLRREIAIQAELHHKHILRLYGYFYDEKRVFLILEYAPGGELYNKLMDVGRFTEDVAAKYVFQITQALLCMHRKHIIHRDLKPENLLLGYNGELKVADFGWSVTSHNVRRRTLCGTLDYLSPEMVDNLPHDEKVDVWTLGVLMYECLVGTPPFEDADTVSTHRRIRAVDIRFPPSVSVKARDLLLRLLRKDPTQRLPLELVLKHPWITTHVPEASLVNTSE</sequence>
<dbReference type="InterPro" id="IPR008271">
    <property type="entry name" value="Ser/Thr_kinase_AS"/>
</dbReference>
<evidence type="ECO:0000256" key="11">
    <source>
        <dbReference type="PROSITE-ProRule" id="PRU10141"/>
    </source>
</evidence>
<dbReference type="PANTHER" id="PTHR24350">
    <property type="entry name" value="SERINE/THREONINE-PROTEIN KINASE IAL-RELATED"/>
    <property type="match status" value="1"/>
</dbReference>
<evidence type="ECO:0000256" key="5">
    <source>
        <dbReference type="ARBA" id="ARBA00022840"/>
    </source>
</evidence>
<dbReference type="InterPro" id="IPR017441">
    <property type="entry name" value="Protein_kinase_ATP_BS"/>
</dbReference>
<gene>
    <name evidence="16" type="ORF">Ae201684_014243</name>
</gene>
<dbReference type="InterPro" id="IPR000719">
    <property type="entry name" value="Prot_kinase_dom"/>
</dbReference>
<dbReference type="SMART" id="SM00220">
    <property type="entry name" value="S_TKc"/>
    <property type="match status" value="1"/>
</dbReference>
<protein>
    <recommendedName>
        <fullName evidence="13">Aurora kinase</fullName>
        <ecNumber evidence="13">2.7.11.1</ecNumber>
    </recommendedName>
</protein>
<dbReference type="VEuPathDB" id="FungiDB:AeMF1_016287"/>
<keyword evidence="2 13" id="KW-0808">Transferase</keyword>
<dbReference type="AlphaFoldDB" id="A0A6G0WKN3"/>
<keyword evidence="17" id="KW-1185">Reference proteome</keyword>
<comment type="catalytic activity">
    <reaction evidence="7 13">
        <text>L-seryl-[protein] + ATP = O-phospho-L-seryl-[protein] + ADP + H(+)</text>
        <dbReference type="Rhea" id="RHEA:17989"/>
        <dbReference type="Rhea" id="RHEA-COMP:9863"/>
        <dbReference type="Rhea" id="RHEA-COMP:11604"/>
        <dbReference type="ChEBI" id="CHEBI:15378"/>
        <dbReference type="ChEBI" id="CHEBI:29999"/>
        <dbReference type="ChEBI" id="CHEBI:30616"/>
        <dbReference type="ChEBI" id="CHEBI:83421"/>
        <dbReference type="ChEBI" id="CHEBI:456216"/>
        <dbReference type="EC" id="2.7.11.1"/>
    </reaction>
</comment>
<dbReference type="InterPro" id="IPR030616">
    <property type="entry name" value="Aur-like"/>
</dbReference>
<dbReference type="InterPro" id="IPR011009">
    <property type="entry name" value="Kinase-like_dom_sf"/>
</dbReference>
<dbReference type="FunFam" id="3.30.200.20:FF:000042">
    <property type="entry name" value="Aurora kinase A"/>
    <property type="match status" value="1"/>
</dbReference>
<dbReference type="EMBL" id="VJMJ01000188">
    <property type="protein sequence ID" value="KAF0727808.1"/>
    <property type="molecule type" value="Genomic_DNA"/>
</dbReference>
<comment type="catalytic activity">
    <reaction evidence="6 13">
        <text>L-threonyl-[protein] + ATP = O-phospho-L-threonyl-[protein] + ADP + H(+)</text>
        <dbReference type="Rhea" id="RHEA:46608"/>
        <dbReference type="Rhea" id="RHEA-COMP:11060"/>
        <dbReference type="Rhea" id="RHEA-COMP:11605"/>
        <dbReference type="ChEBI" id="CHEBI:15378"/>
        <dbReference type="ChEBI" id="CHEBI:30013"/>
        <dbReference type="ChEBI" id="CHEBI:30616"/>
        <dbReference type="ChEBI" id="CHEBI:61977"/>
        <dbReference type="ChEBI" id="CHEBI:456216"/>
        <dbReference type="EC" id="2.7.11.1"/>
    </reaction>
</comment>
<dbReference type="PROSITE" id="PS00108">
    <property type="entry name" value="PROTEIN_KINASE_ST"/>
    <property type="match status" value="1"/>
</dbReference>
<feature type="active site" description="Proton acceptor" evidence="8">
    <location>
        <position position="198"/>
    </location>
</feature>
<reference evidence="16 17" key="1">
    <citation type="submission" date="2019-07" db="EMBL/GenBank/DDBJ databases">
        <title>Genomics analysis of Aphanomyces spp. identifies a new class of oomycete effector associated with host adaptation.</title>
        <authorList>
            <person name="Gaulin E."/>
        </authorList>
    </citation>
    <scope>NUCLEOTIDE SEQUENCE [LARGE SCALE GENOMIC DNA]</scope>
    <source>
        <strain evidence="16 17">ATCC 201684</strain>
    </source>
</reference>
<dbReference type="Gene3D" id="3.30.200.20">
    <property type="entry name" value="Phosphorylase Kinase, domain 1"/>
    <property type="match status" value="1"/>
</dbReference>
<keyword evidence="5 9" id="KW-0067">ATP-binding</keyword>
<feature type="binding site" evidence="9">
    <location>
        <position position="216"/>
    </location>
    <ligand>
        <name>ATP</name>
        <dbReference type="ChEBI" id="CHEBI:30616"/>
    </ligand>
</feature>
<evidence type="ECO:0000256" key="4">
    <source>
        <dbReference type="ARBA" id="ARBA00022777"/>
    </source>
</evidence>
<dbReference type="Gene3D" id="1.10.510.10">
    <property type="entry name" value="Transferase(Phosphotransferase) domain 1"/>
    <property type="match status" value="1"/>
</dbReference>
<dbReference type="CDD" id="cd14007">
    <property type="entry name" value="STKc_Aurora"/>
    <property type="match status" value="1"/>
</dbReference>
<dbReference type="Pfam" id="PF00069">
    <property type="entry name" value="Pkinase"/>
    <property type="match status" value="1"/>
</dbReference>
<dbReference type="FunFam" id="1.10.510.10:FF:000235">
    <property type="entry name" value="Serine/threonine-protein kinase ark1"/>
    <property type="match status" value="1"/>
</dbReference>
<evidence type="ECO:0000256" key="10">
    <source>
        <dbReference type="PIRSR" id="PIRSR630616-3"/>
    </source>
</evidence>
<evidence type="ECO:0000259" key="15">
    <source>
        <dbReference type="PROSITE" id="PS50011"/>
    </source>
</evidence>
<evidence type="ECO:0000313" key="17">
    <source>
        <dbReference type="Proteomes" id="UP000481153"/>
    </source>
</evidence>
<feature type="binding site" evidence="9">
    <location>
        <position position="85"/>
    </location>
    <ligand>
        <name>ATP</name>
        <dbReference type="ChEBI" id="CHEBI:30616"/>
    </ligand>
</feature>
<comment type="similarity">
    <text evidence="13">Belongs to the protein kinase superfamily. Ser/Thr protein kinase family. Aurora subfamily.</text>
</comment>
<evidence type="ECO:0000256" key="7">
    <source>
        <dbReference type="ARBA" id="ARBA00048679"/>
    </source>
</evidence>
<evidence type="ECO:0000256" key="2">
    <source>
        <dbReference type="ARBA" id="ARBA00022679"/>
    </source>
</evidence>
<dbReference type="GO" id="GO:0005524">
    <property type="term" value="F:ATP binding"/>
    <property type="evidence" value="ECO:0007669"/>
    <property type="project" value="UniProtKB-UniRule"/>
</dbReference>
<keyword evidence="1 12" id="KW-0723">Serine/threonine-protein kinase</keyword>
<dbReference type="EC" id="2.7.11.1" evidence="13"/>
<evidence type="ECO:0000256" key="1">
    <source>
        <dbReference type="ARBA" id="ARBA00022527"/>
    </source>
</evidence>
<feature type="region of interest" description="Disordered" evidence="14">
    <location>
        <begin position="13"/>
        <end position="65"/>
    </location>
</feature>
<feature type="binding site" evidence="9">
    <location>
        <begin position="153"/>
        <end position="155"/>
    </location>
    <ligand>
        <name>ATP</name>
        <dbReference type="ChEBI" id="CHEBI:30616"/>
    </ligand>
</feature>